<feature type="region of interest" description="Disordered" evidence="1">
    <location>
        <begin position="466"/>
        <end position="487"/>
    </location>
</feature>
<organism evidence="4">
    <name type="scientific">Hydatigena taeniaeformis</name>
    <name type="common">Feline tapeworm</name>
    <name type="synonym">Taenia taeniaeformis</name>
    <dbReference type="NCBI Taxonomy" id="6205"/>
    <lineage>
        <taxon>Eukaryota</taxon>
        <taxon>Metazoa</taxon>
        <taxon>Spiralia</taxon>
        <taxon>Lophotrochozoa</taxon>
        <taxon>Platyhelminthes</taxon>
        <taxon>Cestoda</taxon>
        <taxon>Eucestoda</taxon>
        <taxon>Cyclophyllidea</taxon>
        <taxon>Taeniidae</taxon>
        <taxon>Hydatigera</taxon>
    </lineage>
</organism>
<feature type="region of interest" description="Disordered" evidence="1">
    <location>
        <begin position="1"/>
        <end position="32"/>
    </location>
</feature>
<feature type="region of interest" description="Disordered" evidence="1">
    <location>
        <begin position="614"/>
        <end position="652"/>
    </location>
</feature>
<dbReference type="OrthoDB" id="10028852at2759"/>
<feature type="compositionally biased region" description="Low complexity" evidence="1">
    <location>
        <begin position="554"/>
        <end position="570"/>
    </location>
</feature>
<dbReference type="WBParaSite" id="TTAC_0000720901-mRNA-1">
    <property type="protein sequence ID" value="TTAC_0000720901-mRNA-1"/>
    <property type="gene ID" value="TTAC_0000720901"/>
</dbReference>
<proteinExistence type="predicted"/>
<protein>
    <submittedName>
        <fullName evidence="4">Protein kinase domain-containing protein</fullName>
    </submittedName>
</protein>
<evidence type="ECO:0000313" key="2">
    <source>
        <dbReference type="EMBL" id="VDM31535.1"/>
    </source>
</evidence>
<keyword evidence="3" id="KW-1185">Reference proteome</keyword>
<reference evidence="4" key="1">
    <citation type="submission" date="2016-04" db="UniProtKB">
        <authorList>
            <consortium name="WormBaseParasite"/>
        </authorList>
    </citation>
    <scope>IDENTIFICATION</scope>
</reference>
<feature type="region of interest" description="Disordered" evidence="1">
    <location>
        <begin position="156"/>
        <end position="183"/>
    </location>
</feature>
<dbReference type="PANTHER" id="PTHR13594">
    <property type="entry name" value="CENTRIOLAR COILED-COIL PROTEIN OF 110 KDA"/>
    <property type="match status" value="1"/>
</dbReference>
<feature type="compositionally biased region" description="Polar residues" evidence="1">
    <location>
        <begin position="1"/>
        <end position="21"/>
    </location>
</feature>
<feature type="region of interest" description="Disordered" evidence="1">
    <location>
        <begin position="80"/>
        <end position="130"/>
    </location>
</feature>
<dbReference type="GO" id="GO:0032465">
    <property type="term" value="P:regulation of cytokinesis"/>
    <property type="evidence" value="ECO:0007669"/>
    <property type="project" value="InterPro"/>
</dbReference>
<feature type="compositionally biased region" description="Basic and acidic residues" evidence="1">
    <location>
        <begin position="170"/>
        <end position="183"/>
    </location>
</feature>
<dbReference type="GO" id="GO:0032053">
    <property type="term" value="P:ciliary basal body organization"/>
    <property type="evidence" value="ECO:0007669"/>
    <property type="project" value="TreeGrafter"/>
</dbReference>
<feature type="compositionally biased region" description="Low complexity" evidence="1">
    <location>
        <begin position="579"/>
        <end position="589"/>
    </location>
</feature>
<sequence>MPNLCSDSRTGIQHSSSNRFSTHPPESDQSDQLQDFVEEEAVVMAHELEHLNLDPYVSKDVLATLKKHLVQGMQNYKSRLRSSCPESTHLNQSKPVSCRARSSSSASLPPYYPSSGPSNNIRHSKSSFQSVMSPHSCSPDSCLPFPIIPPTCSPSPNTSYASPPNVNPKRYYEPSPDHLSRSHTPDCRLNPDFYNVTSQETSGYPVIRCQIDEGQCSQPGNRYDNDVRPQGKELVDGRGTLSPGPSQLQGSESFDLDCSKITKVYLLKECSPVENSPCCQLVLQSSPQQANSAVVRGGFLRLVAMFRGKLIRDLFITEKVIDIIRMIKDTAEVLLSFCSDKNCNLEKEEEQFACRLQLQLQTSLSRLHQLFIETTPGERLAALRGSHNWRVANNFGQPRQRSPPISTLACATSLPTVRPPLYNPSPRITSLLVSVSSPSCSFTDFVEQVKALYLGDLRICALGIKQGSPSPAPQQRQRPQDGQKTASDAPADVLRFCDDWYQVNRLCALANLQLNPRSVPTKIPPSHSLRTACSMCQHRIQPPPCLLSEKEQAGSTRSQRQSEQRGSSIERSQRSAMEQRQCQSDQSRCSAERFKSSMKENQCTLEQKQATLHPLRSKQCQMEQPQPLGRSSSSGERKQRQSCPNQCQLDRLPHSALPQSMVELEDAPMCQDSWEEESEDALRQEEMEDSPRPLVHLWQEGSERSLDSSEPSNAAITPCNGLQDVELRHSQNLASEGPISAVVTIPGYLSVNLHRWPSRHSLHIYMPDYGTSHAKQNDAPQETEECQAIIQNPDPCVEETSNCCETRTAMTTPDALEKKKVQISCCGTPRSESSNTNNTICPGVPHLNKEEEVESGVKIGVNLRLQMYRMVNQMREEKQLLRGRVIAFRHIELQWRSIILPNTADVCAVTCKWVDVGEREEPLKMPLMLTAKTTMRLTDLKDTDS</sequence>
<dbReference type="EMBL" id="UYWX01020352">
    <property type="protein sequence ID" value="VDM31535.1"/>
    <property type="molecule type" value="Genomic_DNA"/>
</dbReference>
<dbReference type="GO" id="GO:0007099">
    <property type="term" value="P:centriole replication"/>
    <property type="evidence" value="ECO:0007669"/>
    <property type="project" value="InterPro"/>
</dbReference>
<evidence type="ECO:0000313" key="4">
    <source>
        <dbReference type="WBParaSite" id="TTAC_0000720901-mRNA-1"/>
    </source>
</evidence>
<feature type="compositionally biased region" description="Basic and acidic residues" evidence="1">
    <location>
        <begin position="680"/>
        <end position="691"/>
    </location>
</feature>
<feature type="region of interest" description="Disordered" evidence="1">
    <location>
        <begin position="549"/>
        <end position="590"/>
    </location>
</feature>
<dbReference type="Proteomes" id="UP000274429">
    <property type="component" value="Unassembled WGS sequence"/>
</dbReference>
<name>A0A158REF5_HYDTA</name>
<dbReference type="STRING" id="6205.A0A158REF5"/>
<dbReference type="GO" id="GO:0005814">
    <property type="term" value="C:centriole"/>
    <property type="evidence" value="ECO:0007669"/>
    <property type="project" value="InterPro"/>
</dbReference>
<feature type="compositionally biased region" description="Polar residues" evidence="1">
    <location>
        <begin position="618"/>
        <end position="634"/>
    </location>
</feature>
<feature type="compositionally biased region" description="Low complexity" evidence="1">
    <location>
        <begin position="466"/>
        <end position="483"/>
    </location>
</feature>
<gene>
    <name evidence="2" type="ORF">TTAC_LOCUS7194</name>
</gene>
<feature type="region of interest" description="Disordered" evidence="1">
    <location>
        <begin position="669"/>
        <end position="691"/>
    </location>
</feature>
<dbReference type="GO" id="GO:1903723">
    <property type="term" value="P:negative regulation of centriole elongation"/>
    <property type="evidence" value="ECO:0007669"/>
    <property type="project" value="TreeGrafter"/>
</dbReference>
<feature type="compositionally biased region" description="Low complexity" evidence="1">
    <location>
        <begin position="93"/>
        <end position="118"/>
    </location>
</feature>
<evidence type="ECO:0000256" key="1">
    <source>
        <dbReference type="SAM" id="MobiDB-lite"/>
    </source>
</evidence>
<dbReference type="InterPro" id="IPR033207">
    <property type="entry name" value="CCP110"/>
</dbReference>
<dbReference type="AlphaFoldDB" id="A0A158REF5"/>
<reference evidence="2 3" key="2">
    <citation type="submission" date="2018-11" db="EMBL/GenBank/DDBJ databases">
        <authorList>
            <consortium name="Pathogen Informatics"/>
        </authorList>
    </citation>
    <scope>NUCLEOTIDE SEQUENCE [LARGE SCALE GENOMIC DNA]</scope>
</reference>
<evidence type="ECO:0000313" key="3">
    <source>
        <dbReference type="Proteomes" id="UP000274429"/>
    </source>
</evidence>
<dbReference type="PANTHER" id="PTHR13594:SF1">
    <property type="entry name" value="CENTRIOLAR COILED-COIL PROTEIN OF 110 KDA"/>
    <property type="match status" value="1"/>
</dbReference>
<accession>A0A158REF5</accession>